<dbReference type="GO" id="GO:0005509">
    <property type="term" value="F:calcium ion binding"/>
    <property type="evidence" value="ECO:0007669"/>
    <property type="project" value="InterPro"/>
</dbReference>
<dbReference type="Pfam" id="PF17963">
    <property type="entry name" value="Big_9"/>
    <property type="match status" value="1"/>
</dbReference>
<gene>
    <name evidence="8" type="ORF">KMW28_22945</name>
</gene>
<dbReference type="PROSITE" id="PS51892">
    <property type="entry name" value="SUBTILASE"/>
    <property type="match status" value="1"/>
</dbReference>
<feature type="active site" description="Charge relay system" evidence="5">
    <location>
        <position position="263"/>
    </location>
</feature>
<dbReference type="SUPFAM" id="SSF49265">
    <property type="entry name" value="Fibronectin type III"/>
    <property type="match status" value="1"/>
</dbReference>
<name>A0AAX1NCM6_9BACT</name>
<evidence type="ECO:0000256" key="4">
    <source>
        <dbReference type="ARBA" id="ARBA00022825"/>
    </source>
</evidence>
<feature type="active site" description="Charge relay system" evidence="5">
    <location>
        <position position="441"/>
    </location>
</feature>
<dbReference type="CDD" id="cd00063">
    <property type="entry name" value="FN3"/>
    <property type="match status" value="1"/>
</dbReference>
<organism evidence="8 9">
    <name type="scientific">Flammeovirga yaeyamensis</name>
    <dbReference type="NCBI Taxonomy" id="367791"/>
    <lineage>
        <taxon>Bacteria</taxon>
        <taxon>Pseudomonadati</taxon>
        <taxon>Bacteroidota</taxon>
        <taxon>Cytophagia</taxon>
        <taxon>Cytophagales</taxon>
        <taxon>Flammeovirgaceae</taxon>
        <taxon>Flammeovirga</taxon>
    </lineage>
</organism>
<dbReference type="PROSITE" id="PS50268">
    <property type="entry name" value="CADHERIN_2"/>
    <property type="match status" value="1"/>
</dbReference>
<keyword evidence="9" id="KW-1185">Reference proteome</keyword>
<feature type="domain" description="Fibronectin type-III" evidence="7">
    <location>
        <begin position="511"/>
        <end position="612"/>
    </location>
</feature>
<dbReference type="PROSITE" id="PS00138">
    <property type="entry name" value="SUBTILASE_SER"/>
    <property type="match status" value="1"/>
</dbReference>
<dbReference type="SMART" id="SM00736">
    <property type="entry name" value="CADG"/>
    <property type="match status" value="1"/>
</dbReference>
<dbReference type="InterPro" id="IPR023828">
    <property type="entry name" value="Peptidase_S8_Ser-AS"/>
</dbReference>
<dbReference type="InterPro" id="IPR013783">
    <property type="entry name" value="Ig-like_fold"/>
</dbReference>
<dbReference type="Proteomes" id="UP000678679">
    <property type="component" value="Chromosome 2"/>
</dbReference>
<dbReference type="PRINTS" id="PR00723">
    <property type="entry name" value="SUBTILISIN"/>
</dbReference>
<evidence type="ECO:0000313" key="9">
    <source>
        <dbReference type="Proteomes" id="UP000678679"/>
    </source>
</evidence>
<dbReference type="Gene3D" id="3.40.50.200">
    <property type="entry name" value="Peptidase S8/S53 domain"/>
    <property type="match status" value="1"/>
</dbReference>
<dbReference type="GO" id="GO:0016020">
    <property type="term" value="C:membrane"/>
    <property type="evidence" value="ECO:0007669"/>
    <property type="project" value="InterPro"/>
</dbReference>
<evidence type="ECO:0000259" key="7">
    <source>
        <dbReference type="PROSITE" id="PS50853"/>
    </source>
</evidence>
<dbReference type="InterPro" id="IPR015919">
    <property type="entry name" value="Cadherin-like_sf"/>
</dbReference>
<dbReference type="PROSITE" id="PS50853">
    <property type="entry name" value="FN3"/>
    <property type="match status" value="1"/>
</dbReference>
<dbReference type="PANTHER" id="PTHR43399">
    <property type="entry name" value="SUBTILISIN-RELATED"/>
    <property type="match status" value="1"/>
</dbReference>
<dbReference type="InterPro" id="IPR036116">
    <property type="entry name" value="FN3_sf"/>
</dbReference>
<evidence type="ECO:0000313" key="8">
    <source>
        <dbReference type="EMBL" id="QWG05281.1"/>
    </source>
</evidence>
<evidence type="ECO:0000256" key="2">
    <source>
        <dbReference type="ARBA" id="ARBA00022670"/>
    </source>
</evidence>
<dbReference type="RefSeq" id="WP_169662053.1">
    <property type="nucleotide sequence ID" value="NZ_CP076133.1"/>
</dbReference>
<dbReference type="InterPro" id="IPR036852">
    <property type="entry name" value="Peptidase_S8/S53_dom_sf"/>
</dbReference>
<dbReference type="InterPro" id="IPR051048">
    <property type="entry name" value="Peptidase_S8/S53_subtilisin"/>
</dbReference>
<dbReference type="GO" id="GO:0006508">
    <property type="term" value="P:proteolysis"/>
    <property type="evidence" value="ECO:0007669"/>
    <property type="project" value="UniProtKB-KW"/>
</dbReference>
<reference evidence="8 9" key="1">
    <citation type="submission" date="2021-05" db="EMBL/GenBank/DDBJ databases">
        <title>Comparative genomic studies on the polysaccharide-degrading batcterial strains of the Flammeovirga genus.</title>
        <authorList>
            <person name="Zewei F."/>
            <person name="Zheng Z."/>
            <person name="Yu L."/>
            <person name="Ruyue G."/>
            <person name="Yanhong M."/>
            <person name="Yuanyuan C."/>
            <person name="Jingyan G."/>
            <person name="Wenjun H."/>
        </authorList>
    </citation>
    <scope>NUCLEOTIDE SEQUENCE [LARGE SCALE GENOMIC DNA]</scope>
    <source>
        <strain evidence="8 9">NBRC:100898</strain>
    </source>
</reference>
<evidence type="ECO:0000256" key="5">
    <source>
        <dbReference type="PROSITE-ProRule" id="PRU01240"/>
    </source>
</evidence>
<sequence length="2543" mass="280602">MRKLSLFFLLWVGVFFSTLAQNEIRSYNARGEAQGVIRVKFTESATAQLQTATPTSKSTARLGIASFDAVAQQFQGHDLKRLFPEDSKYEHKLRKHGLHLWYELTYDASTDVQNVIAALNNVAEVDLSEPILEKRIIGGEGEAKVLSKTEIAKIQATQSGMNDPLLDKQWHYFNTSDNETIRPDASINLDKAWEEVTGTPNVVISIHDAGVDITHEDLINNLWVNQGEVDGAEGVDNDGNGYANDLHGYNFAGNTSAITPMDHGTHVAGTVAATNNNGIGVAGVAGGSGNNDGVRLMVCQILSENGGGNIENSYVYAANNGAVISQNSWGYLNPDYYEQSVLDAIDYFIAEAGDFEGSPMKGGVVIFASGNDNVSQPYYPARYEPVIAVGSTGADRKKAHYSNYGDWVDISAPGGETIETLSLGVLSTLPQNEYGYMQGTSMACPHVAGIAGLVTSKLGGPEFSQDVLKSHLLNAGVSLEDTEPNYAPVLGRGLIDASIAIRENEGVGPDAVTGIEVLAKSNDFIELSWTVPADADDEKASKYIIYLSEGTFNEATATQYTTFSSGDVGSEVIYRIEGLKTETDYQLGIKAFDHWANPSVMSEIMSVSTNQGPEMTYPEAPNSWSHAIDLTGDITEVSELTAEFEIGNTNDAYLEWSLETRQENFYIKTWSAISTGVSTQSSVQPLSLNRVVPMEEIRNEDREPLHEFTTEYLSYTNGFIARYVVGHPDLSLSNITASAFVVEDPNGFNLTELDVYLNDLTEGHATYEVYKGPQLSQAELVYSTEIENTYQGSHVVYIDNNESIFFPTGEVLWLVVKVPAGNLYPIGISESNGHENAMNYQWMSFDGGKSFLPIEMALGESGYSFTQGAKTGKEYQGDFISLSPYEGSINGVGTQKVTFTADITEIKNGYVNSNILIKSNDPNQQDARIKTQVNVTGHLPDLSVPGIANFGSVQLGREKDLVIKMENYGYGPFKGYISYDGLDGTDFEILERPYLVNSRTTEDLIIRYTPSITGNTNEVLTITDGHGQERKINLFGNGESPSEINITPANQTHLMTIGEEKSSSVVIENTGNYPLEFNIPKYSKNSITGHEFGYSWDVRTDDFRWDELDGQEGTVDVTHHFKDNGFLDFVTVPLTFKFPFYNELVDTLYMSHVGMVALDTKDPVNGSWGKFLGSSFTSNGYFAPWYDYFNLKASTKLLYKVFDDHVIFEYKEVYSKTQIGESGDPLTFQLAIFHDGHAEMRYLDISYSNAQSVFPMLGMESPDKEDGIYFQDYTGQPELLFKSQWTNVWIDITYPGPQIIKNLSQTSGFVGVGESVEITFDVTTDELVEGVNTQNIAVENNDPFNSIAHFSVNVEITDGGDAIVKTSDNEIDFGTLYQGDNQFRMINFLNEGNKNIDIVSAVFQDGTSLAVDKSNFELPARLGTIVRLDLTTNELGQVNDVLTFTDEMGGEYIFNVTANIVKSPAIALDYTTSDFMLMSGEQDEMQVTVSNVDGDTTLRMLVHSNAWLYPKEEEMAVASTEIPSFDYFYKDNDNFLQGISDPNAPVFNWIDIVSKDGEKLEFDESIMAGEITFKQPVSFYGKTYEKAYMGYPGVITFTRPDGFLTPIINEFIPKEDHFNNFIAVMWGITGFDYFDENPAKGIYFYEDEDKAIFTYHRWVHSFGEGTNSMIDAQVILYHDGRIKMQYKTYNQDLVDTWNNGLVIGLENEDGTEGVLSSYGKHLVKNNLVLEYIPSEVINVEAGEDKVLDYVVDAADLNGGNYQTDLTFLNHTPGKENIAIPVTLEVVGTPEFVWENEVLDLGDVLYTSNMWLQPEFTIKNVGTGTLTFEKEGFTGIALADFQLQTEAVNAETEVIETAYQWLNLEFLFKWKEICNGAPDPWGGCFGDIEVVEGEYHFVLPALDPQEEYNAKVILKPQAPGAFEQTITYTLNGVEHDLTIKANLFEPPVFESDVADTLSVMAMNLEHTETQTFEISNENGSSALEYQFEIEYNYEGENTMNNMSAFAANSLLVMPEIASFASVGNSIDHSEFAQALYYGDIDGTKQTSLGYGGGQSLTSVTRFDAPENGIDLSHVATWYVPTGAANADVVVEIFSGTIDNMVSLHKETFTTESEASDDTGEFQLFELSEVITFFPGENIFITFTYDQFSNYPQGMKSIDQPIPNTFYIPTESGLVDLSTDSRFDLLAFMVRGFGKNEVSGTWFSLDQTEGTVEMGESATITATFNAAYNRGRNDLLAKVNINTNDPSVSEDATSFMAKMNINHAPQAIETPSLIKMNEGDTATVTLSFTDMEGHAFTLAVEDLNDLGTFEIDDADLNLTITPSYDHAGTHSFNVIAEDEHGMTSTTELSVEVANVNRAPEGVEFDTLRLSVGEVFYLEDSEVFSDPDGDVLTFGIADNNDGVVLTGHANAEFIISAIKEGITEVAVLATDPEDATAIQIIPVVVTAGGDDVTNVVTDQVGQLYELFNYPNPVQSNTILSFNLPQQSEVEIAIFSTEGRKVDHLSLGTLPVGHQKVDYNTDKLQSGVYIYTLIVDGQAKVFSRLIK</sequence>
<dbReference type="PROSITE" id="PS00137">
    <property type="entry name" value="SUBTILASE_HIS"/>
    <property type="match status" value="1"/>
</dbReference>
<evidence type="ECO:0000259" key="6">
    <source>
        <dbReference type="PROSITE" id="PS50268"/>
    </source>
</evidence>
<dbReference type="Pfam" id="PF00082">
    <property type="entry name" value="Peptidase_S8"/>
    <property type="match status" value="1"/>
</dbReference>
<dbReference type="SUPFAM" id="SSF52743">
    <property type="entry name" value="Subtilisin-like"/>
    <property type="match status" value="1"/>
</dbReference>
<dbReference type="SUPFAM" id="SSF49313">
    <property type="entry name" value="Cadherin-like"/>
    <property type="match status" value="1"/>
</dbReference>
<dbReference type="NCBIfam" id="TIGR04183">
    <property type="entry name" value="Por_Secre_tail"/>
    <property type="match status" value="1"/>
</dbReference>
<feature type="active site" description="Charge relay system" evidence="5">
    <location>
        <position position="208"/>
    </location>
</feature>
<keyword evidence="4 5" id="KW-0720">Serine protease</keyword>
<evidence type="ECO:0000256" key="1">
    <source>
        <dbReference type="ARBA" id="ARBA00011073"/>
    </source>
</evidence>
<dbReference type="EMBL" id="CP076133">
    <property type="protein sequence ID" value="QWG05281.1"/>
    <property type="molecule type" value="Genomic_DNA"/>
</dbReference>
<keyword evidence="2 5" id="KW-0645">Protease</keyword>
<keyword evidence="3 5" id="KW-0378">Hydrolase</keyword>
<protein>
    <submittedName>
        <fullName evidence="8">S8 family serine peptidase</fullName>
    </submittedName>
</protein>
<dbReference type="KEGG" id="fya:KMW28_22945"/>
<accession>A0AAX1NCM6</accession>
<dbReference type="GO" id="GO:0007156">
    <property type="term" value="P:homophilic cell adhesion via plasma membrane adhesion molecules"/>
    <property type="evidence" value="ECO:0007669"/>
    <property type="project" value="InterPro"/>
</dbReference>
<dbReference type="GO" id="GO:0004252">
    <property type="term" value="F:serine-type endopeptidase activity"/>
    <property type="evidence" value="ECO:0007669"/>
    <property type="project" value="UniProtKB-UniRule"/>
</dbReference>
<dbReference type="InterPro" id="IPR015500">
    <property type="entry name" value="Peptidase_S8_subtilisin-rel"/>
</dbReference>
<dbReference type="PANTHER" id="PTHR43399:SF4">
    <property type="entry name" value="CELL WALL-ASSOCIATED PROTEASE"/>
    <property type="match status" value="1"/>
</dbReference>
<feature type="domain" description="Cadherin" evidence="6">
    <location>
        <begin position="2294"/>
        <end position="2359"/>
    </location>
</feature>
<dbReference type="InterPro" id="IPR022398">
    <property type="entry name" value="Peptidase_S8_His-AS"/>
</dbReference>
<dbReference type="Gene3D" id="2.60.40.10">
    <property type="entry name" value="Immunoglobulins"/>
    <property type="match status" value="3"/>
</dbReference>
<dbReference type="InterPro" id="IPR006644">
    <property type="entry name" value="Cadg"/>
</dbReference>
<proteinExistence type="inferred from homology"/>
<dbReference type="SMART" id="SM00060">
    <property type="entry name" value="FN3"/>
    <property type="match status" value="1"/>
</dbReference>
<dbReference type="InterPro" id="IPR003961">
    <property type="entry name" value="FN3_dom"/>
</dbReference>
<comment type="similarity">
    <text evidence="1 5">Belongs to the peptidase S8 family.</text>
</comment>
<dbReference type="InterPro" id="IPR002126">
    <property type="entry name" value="Cadherin-like_dom"/>
</dbReference>
<dbReference type="Pfam" id="PF18962">
    <property type="entry name" value="Por_Secre_tail"/>
    <property type="match status" value="1"/>
</dbReference>
<evidence type="ECO:0000256" key="3">
    <source>
        <dbReference type="ARBA" id="ARBA00022801"/>
    </source>
</evidence>
<dbReference type="InterPro" id="IPR026444">
    <property type="entry name" value="Secre_tail"/>
</dbReference>
<dbReference type="InterPro" id="IPR000209">
    <property type="entry name" value="Peptidase_S8/S53_dom"/>
</dbReference>